<dbReference type="SUPFAM" id="SSF51556">
    <property type="entry name" value="Metallo-dependent hydrolases"/>
    <property type="match status" value="1"/>
</dbReference>
<dbReference type="Gene3D" id="3.20.20.140">
    <property type="entry name" value="Metal-dependent hydrolases"/>
    <property type="match status" value="1"/>
</dbReference>
<dbReference type="EMBL" id="BOPH01000028">
    <property type="protein sequence ID" value="GIJ67637.1"/>
    <property type="molecule type" value="Genomic_DNA"/>
</dbReference>
<sequence length="402" mass="41817">MEIVIRGGHVVPGADLPEIPRGDVLVRDGMIVSVGPPVDAAVPVIDATGLVVAPGFVDAHRHVWQAPLRGLGADMAMPRYFAEILGAALHSYTPAEARLATLLGAVEALDAGVTTLFDWSNATTRGPDHTDAVLDAFEAAGVRAVVGHTDPGDDARRLASRHGRVTGALAVLGGEYGDWDEFVAQLRWGRDLGLMVALHAGGPVVRPLHDAGLLGPDLQLVHLNAITPDDAKLLADTGTPAVVTPTVEAVMGHGPSAYGRLEDAGARPALGVDVVINSAPDLFEPMRDTLRTRRLSSSADRPPAASILRAATIDSARAAGLSDRTGSIEVGKRADLVLLDGLSHLTGTAGDLAGAVVSSLTPSHVRTVLVDGVVLKRDGRLLYHDLPVLRAQAAPLGTRSRT</sequence>
<protein>
    <submittedName>
        <fullName evidence="2">TRZ/ATZ family hydrolase</fullName>
    </submittedName>
</protein>
<evidence type="ECO:0000313" key="3">
    <source>
        <dbReference type="Proteomes" id="UP000635606"/>
    </source>
</evidence>
<dbReference type="InterPro" id="IPR011059">
    <property type="entry name" value="Metal-dep_hydrolase_composite"/>
</dbReference>
<evidence type="ECO:0000313" key="2">
    <source>
        <dbReference type="EMBL" id="GIJ67637.1"/>
    </source>
</evidence>
<proteinExistence type="predicted"/>
<feature type="domain" description="Amidohydrolase-related" evidence="1">
    <location>
        <begin position="51"/>
        <end position="374"/>
    </location>
</feature>
<comment type="caution">
    <text evidence="2">The sequence shown here is derived from an EMBL/GenBank/DDBJ whole genome shotgun (WGS) entry which is preliminary data.</text>
</comment>
<dbReference type="SUPFAM" id="SSF51338">
    <property type="entry name" value="Composite domain of metallo-dependent hydrolases"/>
    <property type="match status" value="1"/>
</dbReference>
<keyword evidence="3" id="KW-1185">Reference proteome</keyword>
<dbReference type="Pfam" id="PF01979">
    <property type="entry name" value="Amidohydro_1"/>
    <property type="match status" value="1"/>
</dbReference>
<dbReference type="AlphaFoldDB" id="A0A8J3ZP76"/>
<dbReference type="InterPro" id="IPR006680">
    <property type="entry name" value="Amidohydro-rel"/>
</dbReference>
<dbReference type="Gene3D" id="2.30.40.10">
    <property type="entry name" value="Urease, subunit C, domain 1"/>
    <property type="match status" value="1"/>
</dbReference>
<dbReference type="RefSeq" id="WP_203927595.1">
    <property type="nucleotide sequence ID" value="NZ_BOPH01000028.1"/>
</dbReference>
<gene>
    <name evidence="2" type="ORF">Voc01_025540</name>
</gene>
<reference evidence="2" key="1">
    <citation type="submission" date="2021-01" db="EMBL/GenBank/DDBJ databases">
        <title>Whole genome shotgun sequence of Virgisporangium ochraceum NBRC 16418.</title>
        <authorList>
            <person name="Komaki H."/>
            <person name="Tamura T."/>
        </authorList>
    </citation>
    <scope>NUCLEOTIDE SEQUENCE</scope>
    <source>
        <strain evidence="2">NBRC 16418</strain>
    </source>
</reference>
<dbReference type="InterPro" id="IPR032466">
    <property type="entry name" value="Metal_Hydrolase"/>
</dbReference>
<dbReference type="PANTHER" id="PTHR43794:SF5">
    <property type="entry name" value="CHLOROHYDROLASE FAMILY PROTEIN"/>
    <property type="match status" value="1"/>
</dbReference>
<dbReference type="Proteomes" id="UP000635606">
    <property type="component" value="Unassembled WGS sequence"/>
</dbReference>
<keyword evidence="2" id="KW-0378">Hydrolase</keyword>
<accession>A0A8J3ZP76</accession>
<dbReference type="GO" id="GO:0016810">
    <property type="term" value="F:hydrolase activity, acting on carbon-nitrogen (but not peptide) bonds"/>
    <property type="evidence" value="ECO:0007669"/>
    <property type="project" value="InterPro"/>
</dbReference>
<organism evidence="2 3">
    <name type="scientific">Virgisporangium ochraceum</name>
    <dbReference type="NCBI Taxonomy" id="65505"/>
    <lineage>
        <taxon>Bacteria</taxon>
        <taxon>Bacillati</taxon>
        <taxon>Actinomycetota</taxon>
        <taxon>Actinomycetes</taxon>
        <taxon>Micromonosporales</taxon>
        <taxon>Micromonosporaceae</taxon>
        <taxon>Virgisporangium</taxon>
    </lineage>
</organism>
<evidence type="ECO:0000259" key="1">
    <source>
        <dbReference type="Pfam" id="PF01979"/>
    </source>
</evidence>
<dbReference type="InterPro" id="IPR050287">
    <property type="entry name" value="MTA/SAH_deaminase"/>
</dbReference>
<name>A0A8J3ZP76_9ACTN</name>
<dbReference type="PANTHER" id="PTHR43794">
    <property type="entry name" value="AMINOHYDROLASE SSNA-RELATED"/>
    <property type="match status" value="1"/>
</dbReference>